<name>A0A645C387_9ZZZZ</name>
<evidence type="ECO:0000313" key="1">
    <source>
        <dbReference type="EMBL" id="MPM69803.1"/>
    </source>
</evidence>
<protein>
    <submittedName>
        <fullName evidence="1">Uncharacterized protein</fullName>
    </submittedName>
</protein>
<gene>
    <name evidence="1" type="ORF">SDC9_116751</name>
</gene>
<dbReference type="AlphaFoldDB" id="A0A645C387"/>
<organism evidence="1">
    <name type="scientific">bioreactor metagenome</name>
    <dbReference type="NCBI Taxonomy" id="1076179"/>
    <lineage>
        <taxon>unclassified sequences</taxon>
        <taxon>metagenomes</taxon>
        <taxon>ecological metagenomes</taxon>
    </lineage>
</organism>
<sequence>MLTLHKAVDVVPVRYNQAVKAELIPQDGLQRLFACREGRAVDRAVRGHHRCAPSLNCLLERRQEHVPQFPVGHLRIAGVAPANCFAVADIVLGAGEDALVAVQPLALIAADNRGTQHRR</sequence>
<reference evidence="1" key="1">
    <citation type="submission" date="2019-08" db="EMBL/GenBank/DDBJ databases">
        <authorList>
            <person name="Kucharzyk K."/>
            <person name="Murdoch R.W."/>
            <person name="Higgins S."/>
            <person name="Loffler F."/>
        </authorList>
    </citation>
    <scope>NUCLEOTIDE SEQUENCE</scope>
</reference>
<comment type="caution">
    <text evidence="1">The sequence shown here is derived from an EMBL/GenBank/DDBJ whole genome shotgun (WGS) entry which is preliminary data.</text>
</comment>
<proteinExistence type="predicted"/>
<dbReference type="EMBL" id="VSSQ01023086">
    <property type="protein sequence ID" value="MPM69803.1"/>
    <property type="molecule type" value="Genomic_DNA"/>
</dbReference>
<accession>A0A645C387</accession>